<evidence type="ECO:0000313" key="1">
    <source>
        <dbReference type="EMBL" id="PSR21059.1"/>
    </source>
</evidence>
<evidence type="ECO:0000313" key="2">
    <source>
        <dbReference type="Proteomes" id="UP000242699"/>
    </source>
</evidence>
<organism evidence="1 2">
    <name type="scientific">Sulfobacillus benefaciens</name>
    <dbReference type="NCBI Taxonomy" id="453960"/>
    <lineage>
        <taxon>Bacteria</taxon>
        <taxon>Bacillati</taxon>
        <taxon>Bacillota</taxon>
        <taxon>Clostridia</taxon>
        <taxon>Eubacteriales</taxon>
        <taxon>Clostridiales Family XVII. Incertae Sedis</taxon>
        <taxon>Sulfobacillus</taxon>
    </lineage>
</organism>
<gene>
    <name evidence="1" type="ORF">C7B43_21545</name>
</gene>
<reference evidence="1 2" key="1">
    <citation type="journal article" date="2014" name="BMC Genomics">
        <title>Comparison of environmental and isolate Sulfobacillus genomes reveals diverse carbon, sulfur, nitrogen, and hydrogen metabolisms.</title>
        <authorList>
            <person name="Justice N.B."/>
            <person name="Norman A."/>
            <person name="Brown C.T."/>
            <person name="Singh A."/>
            <person name="Thomas B.C."/>
            <person name="Banfield J.F."/>
        </authorList>
    </citation>
    <scope>NUCLEOTIDE SEQUENCE [LARGE SCALE GENOMIC DNA]</scope>
    <source>
        <strain evidence="1">AMDSBA1</strain>
    </source>
</reference>
<comment type="caution">
    <text evidence="1">The sequence shown here is derived from an EMBL/GenBank/DDBJ whole genome shotgun (WGS) entry which is preliminary data.</text>
</comment>
<protein>
    <submittedName>
        <fullName evidence="1">Uncharacterized protein</fullName>
    </submittedName>
</protein>
<dbReference type="EMBL" id="PXYT01000146">
    <property type="protein sequence ID" value="PSR21059.1"/>
    <property type="molecule type" value="Genomic_DNA"/>
</dbReference>
<proteinExistence type="predicted"/>
<dbReference type="AlphaFoldDB" id="A0A2T2WFQ6"/>
<dbReference type="Proteomes" id="UP000242699">
    <property type="component" value="Unassembled WGS sequence"/>
</dbReference>
<sequence>MKVKVKIWSIATIISLLSLSLVVIPSYAQSIQKAVQYPQPRLASSRPSPTLQKGQAQTVVATFNVTNGRVSGVNADGVIATSSIIDNGIRIPPQVALPGQNCTVWAYLYTIAANPHELEILAGSVTNNADEGWIWQNIQGNWTLSYLFDRTWHVSYRGSYPSVNLFAKTWEPEPKYLYNLANGSYQLSVSVSGTQINDLILVTRSGSGTSYADQQIS</sequence>
<name>A0A2T2WFQ6_9FIRM</name>
<accession>A0A2T2WFQ6</accession>